<dbReference type="GO" id="GO:0005654">
    <property type="term" value="C:nucleoplasm"/>
    <property type="evidence" value="ECO:0007669"/>
    <property type="project" value="TreeGrafter"/>
</dbReference>
<dbReference type="EMBL" id="HBUE01266199">
    <property type="protein sequence ID" value="CAG6561398.1"/>
    <property type="molecule type" value="Transcribed_RNA"/>
</dbReference>
<dbReference type="InterPro" id="IPR012677">
    <property type="entry name" value="Nucleotide-bd_a/b_plait_sf"/>
</dbReference>
<dbReference type="SUPFAM" id="SSF54928">
    <property type="entry name" value="RNA-binding domain, RBD"/>
    <property type="match status" value="1"/>
</dbReference>
<proteinExistence type="predicted"/>
<dbReference type="EMBL" id="HBUE01266202">
    <property type="protein sequence ID" value="CAG6561404.1"/>
    <property type="molecule type" value="Transcribed_RNA"/>
</dbReference>
<dbReference type="EMBL" id="HBUE01266205">
    <property type="protein sequence ID" value="CAG6561410.1"/>
    <property type="molecule type" value="Transcribed_RNA"/>
</dbReference>
<dbReference type="EMBL" id="HBUE01161009">
    <property type="protein sequence ID" value="CAG6510000.1"/>
    <property type="molecule type" value="Transcribed_RNA"/>
</dbReference>
<dbReference type="EMBL" id="HBUE01161008">
    <property type="protein sequence ID" value="CAG6509998.1"/>
    <property type="molecule type" value="Transcribed_RNA"/>
</dbReference>
<dbReference type="Gene3D" id="3.30.70.330">
    <property type="match status" value="1"/>
</dbReference>
<dbReference type="EMBL" id="HBUE01161007">
    <property type="protein sequence ID" value="CAG6509996.1"/>
    <property type="molecule type" value="Transcribed_RNA"/>
</dbReference>
<dbReference type="EMBL" id="HBUE01266204">
    <property type="protein sequence ID" value="CAG6561408.1"/>
    <property type="molecule type" value="Transcribed_RNA"/>
</dbReference>
<dbReference type="EMBL" id="HBUE01161012">
    <property type="protein sequence ID" value="CAG6510006.1"/>
    <property type="molecule type" value="Transcribed_RNA"/>
</dbReference>
<dbReference type="EMBL" id="HBUE01161011">
    <property type="protein sequence ID" value="CAG6510004.1"/>
    <property type="molecule type" value="Transcribed_RNA"/>
</dbReference>
<dbReference type="InterPro" id="IPR039599">
    <property type="entry name" value="RBM48"/>
</dbReference>
<dbReference type="EMBL" id="HBUE01161006">
    <property type="protein sequence ID" value="CAG6509994.1"/>
    <property type="molecule type" value="Transcribed_RNA"/>
</dbReference>
<dbReference type="PANTHER" id="PTHR20957:SF0">
    <property type="entry name" value="RNA-BINDING PROTEIN 48"/>
    <property type="match status" value="1"/>
</dbReference>
<organism evidence="1">
    <name type="scientific">Culex pipiens</name>
    <name type="common">House mosquito</name>
    <dbReference type="NCBI Taxonomy" id="7175"/>
    <lineage>
        <taxon>Eukaryota</taxon>
        <taxon>Metazoa</taxon>
        <taxon>Ecdysozoa</taxon>
        <taxon>Arthropoda</taxon>
        <taxon>Hexapoda</taxon>
        <taxon>Insecta</taxon>
        <taxon>Pterygota</taxon>
        <taxon>Neoptera</taxon>
        <taxon>Endopterygota</taxon>
        <taxon>Diptera</taxon>
        <taxon>Nematocera</taxon>
        <taxon>Culicoidea</taxon>
        <taxon>Culicidae</taxon>
        <taxon>Culicinae</taxon>
        <taxon>Culicini</taxon>
        <taxon>Culex</taxon>
        <taxon>Culex</taxon>
    </lineage>
</organism>
<dbReference type="PANTHER" id="PTHR20957">
    <property type="entry name" value="RNA-BINDING PROTEIN 48"/>
    <property type="match status" value="1"/>
</dbReference>
<protein>
    <submittedName>
        <fullName evidence="1">RNA-binding protein 48</fullName>
    </submittedName>
</protein>
<dbReference type="InterPro" id="IPR035979">
    <property type="entry name" value="RBD_domain_sf"/>
</dbReference>
<dbReference type="EMBL" id="HBUE01023693">
    <property type="protein sequence ID" value="CAG6453713.1"/>
    <property type="molecule type" value="Transcribed_RNA"/>
</dbReference>
<accession>A0A8D8DI00</accession>
<dbReference type="EMBL" id="HBUE01023695">
    <property type="protein sequence ID" value="CAG6453715.1"/>
    <property type="molecule type" value="Transcribed_RNA"/>
</dbReference>
<evidence type="ECO:0000313" key="1">
    <source>
        <dbReference type="EMBL" id="CAG6510006.1"/>
    </source>
</evidence>
<sequence length="178" mass="20618">MSSDPEPNAPNNNDLSHHVRHEYCHNRPSYRASRKQTAVKAYSVASESRHLLVFGVPQIDLVRELKVEFRRYGTVQLVQNVTEAVKATGSVEVEPFTDVFHVRFEKLERARRAKKLLDAKNFYGGILHLSYAPERESIEELRQKLAQRRREVAFRVPKKQRATVARGDEPQPKRVKKC</sequence>
<dbReference type="AlphaFoldDB" id="A0A8D8DI00"/>
<reference evidence="1" key="1">
    <citation type="submission" date="2021-05" db="EMBL/GenBank/DDBJ databases">
        <authorList>
            <person name="Alioto T."/>
            <person name="Alioto T."/>
            <person name="Gomez Garrido J."/>
        </authorList>
    </citation>
    <scope>NUCLEOTIDE SEQUENCE</scope>
</reference>
<dbReference type="EMBL" id="HBUE01266200">
    <property type="protein sequence ID" value="CAG6561400.1"/>
    <property type="molecule type" value="Transcribed_RNA"/>
</dbReference>
<dbReference type="GO" id="GO:0003676">
    <property type="term" value="F:nucleic acid binding"/>
    <property type="evidence" value="ECO:0007669"/>
    <property type="project" value="InterPro"/>
</dbReference>
<name>A0A8D8DI00_CULPI</name>
<dbReference type="EMBL" id="HBUE01266201">
    <property type="protein sequence ID" value="CAG6561402.1"/>
    <property type="molecule type" value="Transcribed_RNA"/>
</dbReference>